<dbReference type="Proteomes" id="UP000071859">
    <property type="component" value="Unassembled WGS sequence"/>
</dbReference>
<feature type="transmembrane region" description="Helical" evidence="8">
    <location>
        <begin position="55"/>
        <end position="78"/>
    </location>
</feature>
<feature type="transmembrane region" description="Helical" evidence="8">
    <location>
        <begin position="309"/>
        <end position="330"/>
    </location>
</feature>
<feature type="transmembrane region" description="Helical" evidence="8">
    <location>
        <begin position="336"/>
        <end position="354"/>
    </location>
</feature>
<evidence type="ECO:0000313" key="11">
    <source>
        <dbReference type="Proteomes" id="UP000071859"/>
    </source>
</evidence>
<keyword evidence="7 8" id="KW-0472">Membrane</keyword>
<accession>A0A158A899</accession>
<dbReference type="PROSITE" id="PS50850">
    <property type="entry name" value="MFS"/>
    <property type="match status" value="1"/>
</dbReference>
<dbReference type="GO" id="GO:0005886">
    <property type="term" value="C:plasma membrane"/>
    <property type="evidence" value="ECO:0007669"/>
    <property type="project" value="UniProtKB-SubCell"/>
</dbReference>
<reference evidence="10" key="1">
    <citation type="submission" date="2016-01" db="EMBL/GenBank/DDBJ databases">
        <authorList>
            <person name="Peeters C."/>
        </authorList>
    </citation>
    <scope>NUCLEOTIDE SEQUENCE</scope>
    <source>
        <strain evidence="10">LMG 29321</strain>
    </source>
</reference>
<keyword evidence="6 8" id="KW-1133">Transmembrane helix</keyword>
<keyword evidence="5" id="KW-0769">Symport</keyword>
<dbReference type="GO" id="GO:0015293">
    <property type="term" value="F:symporter activity"/>
    <property type="evidence" value="ECO:0007669"/>
    <property type="project" value="UniProtKB-KW"/>
</dbReference>
<dbReference type="EMBL" id="FCOX02000004">
    <property type="protein sequence ID" value="SAK54013.1"/>
    <property type="molecule type" value="Genomic_DNA"/>
</dbReference>
<evidence type="ECO:0000256" key="5">
    <source>
        <dbReference type="ARBA" id="ARBA00022847"/>
    </source>
</evidence>
<feature type="transmembrane region" description="Helical" evidence="8">
    <location>
        <begin position="366"/>
        <end position="386"/>
    </location>
</feature>
<evidence type="ECO:0000256" key="2">
    <source>
        <dbReference type="ARBA" id="ARBA00022448"/>
    </source>
</evidence>
<keyword evidence="11" id="KW-1185">Reference proteome</keyword>
<feature type="transmembrane region" description="Helical" evidence="8">
    <location>
        <begin position="406"/>
        <end position="422"/>
    </location>
</feature>
<dbReference type="InterPro" id="IPR036259">
    <property type="entry name" value="MFS_trans_sf"/>
</dbReference>
<gene>
    <name evidence="10" type="ORF">AWB78_01387</name>
</gene>
<dbReference type="FunFam" id="1.20.1250.20:FF:000001">
    <property type="entry name" value="Dicarboxylate MFS transporter"/>
    <property type="match status" value="1"/>
</dbReference>
<evidence type="ECO:0000256" key="1">
    <source>
        <dbReference type="ARBA" id="ARBA00004651"/>
    </source>
</evidence>
<dbReference type="SUPFAM" id="SSF103473">
    <property type="entry name" value="MFS general substrate transporter"/>
    <property type="match status" value="1"/>
</dbReference>
<dbReference type="PANTHER" id="PTHR43528:SF1">
    <property type="entry name" value="ALPHA-KETOGLUTARATE PERMEASE"/>
    <property type="match status" value="1"/>
</dbReference>
<dbReference type="AlphaFoldDB" id="A0A158A899"/>
<dbReference type="Gene3D" id="1.20.1250.20">
    <property type="entry name" value="MFS general substrate transporter like domains"/>
    <property type="match status" value="1"/>
</dbReference>
<comment type="caution">
    <text evidence="10">The sequence shown here is derived from an EMBL/GenBank/DDBJ whole genome shotgun (WGS) entry which is preliminary data.</text>
</comment>
<dbReference type="PANTHER" id="PTHR43528">
    <property type="entry name" value="ALPHA-KETOGLUTARATE PERMEASE"/>
    <property type="match status" value="1"/>
</dbReference>
<evidence type="ECO:0000256" key="8">
    <source>
        <dbReference type="SAM" id="Phobius"/>
    </source>
</evidence>
<dbReference type="InterPro" id="IPR005829">
    <property type="entry name" value="Sugar_transporter_CS"/>
</dbReference>
<keyword evidence="3" id="KW-1003">Cell membrane</keyword>
<feature type="transmembrane region" description="Helical" evidence="8">
    <location>
        <begin position="191"/>
        <end position="211"/>
    </location>
</feature>
<sequence>MGIISMESSRNFEAMETKAVVSTVIGNMLEWFDFSSYAFFATILARLYFPTGDASTALIAAFAVFGIGLVARPLGAIFFGRLGDIKGRKFALMISMPMIGFATLAIALMPTYEQIGVWAPVCLVICRLAQGFSAGGETGNVIAFLVEWAPQNRRGLYGSFSNASSVSGNFIGSLLAAALASGLSPASLVSWGWRVPFLIGGLVIAPLGFYLRKNVAETPIFEGAVVDRGSAVRVHRTSVWTRGFKTACITSVQVVAFYTFLIYVPSFLTVHGKISASTALWMNSGALFVQIVCILGAGRLSDLVGRKPLLLAASFVVLLLSYPVFSLFVASASVPLVTLGVIASGAVCGVLSGVCPTTMAELFPTYLRTTGMSIGFGLTTAIFGGFASLASETLIKLTGSFSSPSYYVIGTSIISIAGLLSIRETAHSALE</sequence>
<keyword evidence="2" id="KW-0813">Transport</keyword>
<dbReference type="InterPro" id="IPR020846">
    <property type="entry name" value="MFS_dom"/>
</dbReference>
<evidence type="ECO:0000259" key="9">
    <source>
        <dbReference type="PROSITE" id="PS50850"/>
    </source>
</evidence>
<dbReference type="Pfam" id="PF00083">
    <property type="entry name" value="Sugar_tr"/>
    <property type="match status" value="2"/>
</dbReference>
<evidence type="ECO:0000256" key="4">
    <source>
        <dbReference type="ARBA" id="ARBA00022692"/>
    </source>
</evidence>
<evidence type="ECO:0000313" key="10">
    <source>
        <dbReference type="EMBL" id="SAK54013.1"/>
    </source>
</evidence>
<evidence type="ECO:0000256" key="3">
    <source>
        <dbReference type="ARBA" id="ARBA00022475"/>
    </source>
</evidence>
<evidence type="ECO:0000256" key="7">
    <source>
        <dbReference type="ARBA" id="ARBA00023136"/>
    </source>
</evidence>
<feature type="transmembrane region" description="Helical" evidence="8">
    <location>
        <begin position="280"/>
        <end position="297"/>
    </location>
</feature>
<evidence type="ECO:0000256" key="6">
    <source>
        <dbReference type="ARBA" id="ARBA00022989"/>
    </source>
</evidence>
<keyword evidence="4 8" id="KW-0812">Transmembrane</keyword>
<name>A0A158A899_9BURK</name>
<proteinExistence type="predicted"/>
<comment type="subcellular location">
    <subcellularLocation>
        <location evidence="1">Cell membrane</location>
        <topology evidence="1">Multi-pass membrane protein</topology>
    </subcellularLocation>
</comment>
<dbReference type="PROSITE" id="PS00216">
    <property type="entry name" value="SUGAR_TRANSPORT_1"/>
    <property type="match status" value="1"/>
</dbReference>
<feature type="domain" description="Major facilitator superfamily (MFS) profile" evidence="9">
    <location>
        <begin position="19"/>
        <end position="429"/>
    </location>
</feature>
<feature type="transmembrane region" description="Helical" evidence="8">
    <location>
        <begin position="90"/>
        <end position="109"/>
    </location>
</feature>
<protein>
    <submittedName>
        <fullName evidence="10">General substrate transporter</fullName>
    </submittedName>
</protein>
<dbReference type="InterPro" id="IPR051084">
    <property type="entry name" value="H+-coupled_symporters"/>
</dbReference>
<organism evidence="10 11">
    <name type="scientific">Caballeronia calidae</name>
    <dbReference type="NCBI Taxonomy" id="1777139"/>
    <lineage>
        <taxon>Bacteria</taxon>
        <taxon>Pseudomonadati</taxon>
        <taxon>Pseudomonadota</taxon>
        <taxon>Betaproteobacteria</taxon>
        <taxon>Burkholderiales</taxon>
        <taxon>Burkholderiaceae</taxon>
        <taxon>Caballeronia</taxon>
    </lineage>
</organism>
<dbReference type="InterPro" id="IPR005828">
    <property type="entry name" value="MFS_sugar_transport-like"/>
</dbReference>
<feature type="transmembrane region" description="Helical" evidence="8">
    <location>
        <begin position="246"/>
        <end position="268"/>
    </location>
</feature>